<protein>
    <submittedName>
        <fullName evidence="3">BTB/POZ domain-containing protein KCTD3</fullName>
    </submittedName>
</protein>
<dbReference type="STRING" id="121845.A0A3Q0IPA7"/>
<evidence type="ECO:0000313" key="3">
    <source>
        <dbReference type="RefSeq" id="XP_026678136.1"/>
    </source>
</evidence>
<dbReference type="KEGG" id="dci:103507499"/>
<gene>
    <name evidence="3" type="primary">LOC103507499</name>
</gene>
<dbReference type="InterPro" id="IPR047876">
    <property type="entry name" value="SHKBP1/KCTD3"/>
</dbReference>
<dbReference type="PANTHER" id="PTHR15859">
    <property type="entry name" value="SETA BINDING PROTEIN 1"/>
    <property type="match status" value="1"/>
</dbReference>
<dbReference type="RefSeq" id="XP_026678136.1">
    <property type="nucleotide sequence ID" value="XM_026822335.1"/>
</dbReference>
<accession>A0A3Q0IPA7</accession>
<dbReference type="Proteomes" id="UP000079169">
    <property type="component" value="Unplaced"/>
</dbReference>
<evidence type="ECO:0000256" key="1">
    <source>
        <dbReference type="SAM" id="MobiDB-lite"/>
    </source>
</evidence>
<proteinExistence type="predicted"/>
<reference evidence="3" key="1">
    <citation type="submission" date="2025-08" db="UniProtKB">
        <authorList>
            <consortium name="RefSeq"/>
        </authorList>
    </citation>
    <scope>IDENTIFICATION</scope>
</reference>
<dbReference type="PaxDb" id="121845-A0A3Q0IPA7"/>
<sequence length="186" mass="19788">MIYFILVSGPFGEQDDEQVFIQKVVPETPEIFVRLASNGKRVCVIRAVDGLTISSFCVHECEGSSRMGSRPRRFIFTGHSNGALQMWDLTTALDLANKGEPASQNSGGPTPEELLKLLDQCDLSNSHCSTPCLSPYPTLVGTTARIKPSNMALLNQSGANQLIDSNPPVVPNAATGMSSASGSSSS</sequence>
<feature type="region of interest" description="Disordered" evidence="1">
    <location>
        <begin position="163"/>
        <end position="186"/>
    </location>
</feature>
<dbReference type="PANTHER" id="PTHR15859:SF1">
    <property type="entry name" value="BTB DOMAIN-CONTAINING PROTEIN"/>
    <property type="match status" value="1"/>
</dbReference>
<name>A0A3Q0IPA7_DIACI</name>
<evidence type="ECO:0000313" key="2">
    <source>
        <dbReference type="Proteomes" id="UP000079169"/>
    </source>
</evidence>
<organism evidence="2 3">
    <name type="scientific">Diaphorina citri</name>
    <name type="common">Asian citrus psyllid</name>
    <dbReference type="NCBI Taxonomy" id="121845"/>
    <lineage>
        <taxon>Eukaryota</taxon>
        <taxon>Metazoa</taxon>
        <taxon>Ecdysozoa</taxon>
        <taxon>Arthropoda</taxon>
        <taxon>Hexapoda</taxon>
        <taxon>Insecta</taxon>
        <taxon>Pterygota</taxon>
        <taxon>Neoptera</taxon>
        <taxon>Paraneoptera</taxon>
        <taxon>Hemiptera</taxon>
        <taxon>Sternorrhyncha</taxon>
        <taxon>Psylloidea</taxon>
        <taxon>Psyllidae</taxon>
        <taxon>Diaphorininae</taxon>
        <taxon>Diaphorina</taxon>
    </lineage>
</organism>
<dbReference type="AlphaFoldDB" id="A0A3Q0IPA7"/>
<keyword evidence="2" id="KW-1185">Reference proteome</keyword>
<dbReference type="GeneID" id="103507499"/>